<accession>A0ABT3PVG0</accession>
<keyword evidence="3" id="KW-1185">Reference proteome</keyword>
<sequence length="347" mass="38709">MKRAVYLCITVFLLLASNVYGQLSVGENGTLKGLAYTDYYWFAQSHNDSYEGKNGFWFRRIYLTYEHDLGNSFSSRVRLEMSNPGDLSSGSKMSTVVKDAYLKWSNEQHQILAGISGSPTFGLTEDVWGYRAVEKAPQDLFSFGSSRDFGIAFKGALGSEEKWNYHFFLGNGNSNGTEMNKGKKIMGALGYYITENWVVQGYFDYNSTGDEPGARDHYTLQGFTGYESEELNVGFLYARQHLEALLGTGPTELDLVSVFANAKINDKLHGFIRADHLLDPYAGGPTTSYLPMSDQGKPLFLVGGVDISLAEQVHLMPNIESVLYRVDEQGNSPDADIVPRLTLFYSF</sequence>
<evidence type="ECO:0000313" key="3">
    <source>
        <dbReference type="Proteomes" id="UP001207337"/>
    </source>
</evidence>
<dbReference type="EMBL" id="JAJNDC010000001">
    <property type="protein sequence ID" value="MCW9711845.1"/>
    <property type="molecule type" value="Genomic_DNA"/>
</dbReference>
<evidence type="ECO:0000256" key="1">
    <source>
        <dbReference type="SAM" id="SignalP"/>
    </source>
</evidence>
<protein>
    <recommendedName>
        <fullName evidence="4">Porin</fullName>
    </recommendedName>
</protein>
<dbReference type="Gene3D" id="2.40.160.10">
    <property type="entry name" value="Porin"/>
    <property type="match status" value="1"/>
</dbReference>
<proteinExistence type="predicted"/>
<dbReference type="Proteomes" id="UP001207337">
    <property type="component" value="Unassembled WGS sequence"/>
</dbReference>
<keyword evidence="1" id="KW-0732">Signal</keyword>
<name>A0ABT3PVG0_9BACT</name>
<evidence type="ECO:0000313" key="2">
    <source>
        <dbReference type="EMBL" id="MCW9711845.1"/>
    </source>
</evidence>
<feature type="chain" id="PRO_5047215697" description="Porin" evidence="1">
    <location>
        <begin position="22"/>
        <end position="347"/>
    </location>
</feature>
<evidence type="ECO:0008006" key="4">
    <source>
        <dbReference type="Google" id="ProtNLM"/>
    </source>
</evidence>
<feature type="signal peptide" evidence="1">
    <location>
        <begin position="1"/>
        <end position="21"/>
    </location>
</feature>
<organism evidence="2 3">
    <name type="scientific">Fodinibius salicampi</name>
    <dbReference type="NCBI Taxonomy" id="1920655"/>
    <lineage>
        <taxon>Bacteria</taxon>
        <taxon>Pseudomonadati</taxon>
        <taxon>Balneolota</taxon>
        <taxon>Balneolia</taxon>
        <taxon>Balneolales</taxon>
        <taxon>Balneolaceae</taxon>
        <taxon>Fodinibius</taxon>
    </lineage>
</organism>
<dbReference type="SUPFAM" id="SSF56935">
    <property type="entry name" value="Porins"/>
    <property type="match status" value="1"/>
</dbReference>
<dbReference type="InterPro" id="IPR023614">
    <property type="entry name" value="Porin_dom_sf"/>
</dbReference>
<reference evidence="2 3" key="1">
    <citation type="submission" date="2021-11" db="EMBL/GenBank/DDBJ databases">
        <title>Aliifidinibius sp. nov., a new bacterium isolated from saline soil.</title>
        <authorList>
            <person name="Galisteo C."/>
            <person name="De La Haba R."/>
            <person name="Sanchez-Porro C."/>
            <person name="Ventosa A."/>
        </authorList>
    </citation>
    <scope>NUCLEOTIDE SEQUENCE [LARGE SCALE GENOMIC DNA]</scope>
    <source>
        <strain evidence="2 3">KACC 190600</strain>
    </source>
</reference>
<comment type="caution">
    <text evidence="2">The sequence shown here is derived from an EMBL/GenBank/DDBJ whole genome shotgun (WGS) entry which is preliminary data.</text>
</comment>
<dbReference type="RefSeq" id="WP_265787375.1">
    <property type="nucleotide sequence ID" value="NZ_BAABRS010000001.1"/>
</dbReference>
<gene>
    <name evidence="2" type="ORF">LQ318_02910</name>
</gene>